<dbReference type="Proteomes" id="UP001165074">
    <property type="component" value="Unassembled WGS sequence"/>
</dbReference>
<proteinExistence type="predicted"/>
<dbReference type="RefSeq" id="WP_285572546.1">
    <property type="nucleotide sequence ID" value="NZ_BSTK01000004.1"/>
</dbReference>
<comment type="caution">
    <text evidence="1">The sequence shown here is derived from an EMBL/GenBank/DDBJ whole genome shotgun (WGS) entry which is preliminary data.</text>
</comment>
<dbReference type="EMBL" id="BSTK01000004">
    <property type="protein sequence ID" value="GLY85558.1"/>
    <property type="molecule type" value="Genomic_DNA"/>
</dbReference>
<dbReference type="Gene3D" id="1.10.1660.10">
    <property type="match status" value="1"/>
</dbReference>
<dbReference type="Pfam" id="PF13591">
    <property type="entry name" value="MerR_2"/>
    <property type="match status" value="1"/>
</dbReference>
<accession>A0A9W6S1P5</accession>
<name>A0A9W6S1P5_9ACTN</name>
<reference evidence="1" key="1">
    <citation type="submission" date="2023-03" db="EMBL/GenBank/DDBJ databases">
        <title>Actinoallomurus iriomotensis NBRC 103684.</title>
        <authorList>
            <person name="Ichikawa N."/>
            <person name="Sato H."/>
            <person name="Tonouchi N."/>
        </authorList>
    </citation>
    <scope>NUCLEOTIDE SEQUENCE</scope>
    <source>
        <strain evidence="1">NBRC 103684</strain>
    </source>
</reference>
<keyword evidence="2" id="KW-1185">Reference proteome</keyword>
<gene>
    <name evidence="1" type="ORF">Airi02_034870</name>
</gene>
<dbReference type="AlphaFoldDB" id="A0A9W6S1P5"/>
<evidence type="ECO:0008006" key="3">
    <source>
        <dbReference type="Google" id="ProtNLM"/>
    </source>
</evidence>
<evidence type="ECO:0000313" key="2">
    <source>
        <dbReference type="Proteomes" id="UP001165074"/>
    </source>
</evidence>
<sequence>MTYALMRPLRLDLDSFARLCGAHPDLIRRLVALELVEAERDARGDLWFMPAQIAEVGRIRRLRSAFPLNYASLGLVCELLDRIAALESAMQHRSRRLGDRTWTSTS</sequence>
<organism evidence="1 2">
    <name type="scientific">Actinoallomurus iriomotensis</name>
    <dbReference type="NCBI Taxonomy" id="478107"/>
    <lineage>
        <taxon>Bacteria</taxon>
        <taxon>Bacillati</taxon>
        <taxon>Actinomycetota</taxon>
        <taxon>Actinomycetes</taxon>
        <taxon>Streptosporangiales</taxon>
        <taxon>Thermomonosporaceae</taxon>
        <taxon>Actinoallomurus</taxon>
    </lineage>
</organism>
<protein>
    <recommendedName>
        <fullName evidence="3">MerR family transcriptional regulator</fullName>
    </recommendedName>
</protein>
<evidence type="ECO:0000313" key="1">
    <source>
        <dbReference type="EMBL" id="GLY85558.1"/>
    </source>
</evidence>